<accession>A0ABW0K7V5</accession>
<dbReference type="Pfam" id="PF00072">
    <property type="entry name" value="Response_reg"/>
    <property type="match status" value="1"/>
</dbReference>
<dbReference type="Pfam" id="PF12833">
    <property type="entry name" value="HTH_18"/>
    <property type="match status" value="1"/>
</dbReference>
<dbReference type="EMBL" id="JBHSMJ010000017">
    <property type="protein sequence ID" value="MFC5449082.1"/>
    <property type="molecule type" value="Genomic_DNA"/>
</dbReference>
<organism evidence="12 13">
    <name type="scientific">Paenibacillus aestuarii</name>
    <dbReference type="NCBI Taxonomy" id="516965"/>
    <lineage>
        <taxon>Bacteria</taxon>
        <taxon>Bacillati</taxon>
        <taxon>Bacillota</taxon>
        <taxon>Bacilli</taxon>
        <taxon>Bacillales</taxon>
        <taxon>Paenibacillaceae</taxon>
        <taxon>Paenibacillus</taxon>
    </lineage>
</organism>
<evidence type="ECO:0000259" key="10">
    <source>
        <dbReference type="PROSITE" id="PS50110"/>
    </source>
</evidence>
<dbReference type="SMART" id="SM00342">
    <property type="entry name" value="HTH_ARAC"/>
    <property type="match status" value="1"/>
</dbReference>
<dbReference type="PROSITE" id="PS00041">
    <property type="entry name" value="HTH_ARAC_FAMILY_1"/>
    <property type="match status" value="1"/>
</dbReference>
<reference evidence="13" key="1">
    <citation type="journal article" date="2019" name="Int. J. Syst. Evol. Microbiol.">
        <title>The Global Catalogue of Microorganisms (GCM) 10K type strain sequencing project: providing services to taxonomists for standard genome sequencing and annotation.</title>
        <authorList>
            <consortium name="The Broad Institute Genomics Platform"/>
            <consortium name="The Broad Institute Genome Sequencing Center for Infectious Disease"/>
            <person name="Wu L."/>
            <person name="Ma J."/>
        </authorList>
    </citation>
    <scope>NUCLEOTIDE SEQUENCE [LARGE SCALE GENOMIC DNA]</scope>
    <source>
        <strain evidence="13">KACC 11904</strain>
    </source>
</reference>
<evidence type="ECO:0000256" key="4">
    <source>
        <dbReference type="ARBA" id="ARBA00023012"/>
    </source>
</evidence>
<evidence type="ECO:0000256" key="1">
    <source>
        <dbReference type="ARBA" id="ARBA00004496"/>
    </source>
</evidence>
<feature type="modified residue" description="4-aspartylphosphate" evidence="8">
    <location>
        <position position="55"/>
    </location>
</feature>
<comment type="caution">
    <text evidence="12">The sequence shown here is derived from an EMBL/GenBank/DDBJ whole genome shotgun (WGS) entry which is preliminary data.</text>
</comment>
<gene>
    <name evidence="12" type="ORF">ACFPOG_12490</name>
</gene>
<evidence type="ECO:0000313" key="12">
    <source>
        <dbReference type="EMBL" id="MFC5449082.1"/>
    </source>
</evidence>
<dbReference type="SMART" id="SM00448">
    <property type="entry name" value="REC"/>
    <property type="match status" value="1"/>
</dbReference>
<dbReference type="InterPro" id="IPR000160">
    <property type="entry name" value="GGDEF_dom"/>
</dbReference>
<dbReference type="Proteomes" id="UP001596044">
    <property type="component" value="Unassembled WGS sequence"/>
</dbReference>
<keyword evidence="13" id="KW-1185">Reference proteome</keyword>
<dbReference type="Gene3D" id="3.40.50.2300">
    <property type="match status" value="1"/>
</dbReference>
<evidence type="ECO:0000256" key="2">
    <source>
        <dbReference type="ARBA" id="ARBA00022490"/>
    </source>
</evidence>
<sequence length="537" mass="62502">MYKVIIVDDEIEIREGLRTVFPWNELGQFEVHTAGDADSAMILVREIQPDIIITDIKMSGMSGLEMISELKEKKLFHGKAIIISGFDDFAYIRTAMQNGAVDYILKPINIEELKRNVIKLMNQISDENTLNLNYKLLENNMNKALPQMREETMRELIRESYSPVLEGIISPQLTYLQLQWILSGKYTLFVVEVDDLKAYKQSDLILFAIGNVMEQTLQEECIQKFAIFRDRYEHWVVIIPEASLPSSEQAKELLSTIILRINTYVKVNATIGHYNKFVDVKWVYEAYCEAISYLSSKTLYGGNRLFTSDDRSACEHAEMKLDDVNELLELVQFGTAEEICAELNGYTGLVQSWSLFAIHDIQERTFEWLLKLLNLCADRGLRDRWWEKEIIQIWEELEKYDTLCSLQKVLEKYLLRLSGTIQQQFPAISQVVREAEQYLQKHYRENLSLQLVASQVHVTPVWLSKLFKKEKQVTFVDYLTQLRMEKAKELLGDTTLRVYQIANEVGYGDRVHFAKTFKKVVGKTPKDFRNLMGIYHE</sequence>
<dbReference type="InterPro" id="IPR020449">
    <property type="entry name" value="Tscrpt_reg_AraC-type_HTH"/>
</dbReference>
<dbReference type="SUPFAM" id="SSF52172">
    <property type="entry name" value="CheY-like"/>
    <property type="match status" value="1"/>
</dbReference>
<evidence type="ECO:0000256" key="3">
    <source>
        <dbReference type="ARBA" id="ARBA00022553"/>
    </source>
</evidence>
<evidence type="ECO:0000313" key="13">
    <source>
        <dbReference type="Proteomes" id="UP001596044"/>
    </source>
</evidence>
<name>A0ABW0K7V5_9BACL</name>
<dbReference type="InterPro" id="IPR051552">
    <property type="entry name" value="HptR"/>
</dbReference>
<keyword evidence="6" id="KW-0238">DNA-binding</keyword>
<dbReference type="PROSITE" id="PS01124">
    <property type="entry name" value="HTH_ARAC_FAMILY_2"/>
    <property type="match status" value="1"/>
</dbReference>
<dbReference type="InterPro" id="IPR011006">
    <property type="entry name" value="CheY-like_superfamily"/>
</dbReference>
<dbReference type="InterPro" id="IPR009057">
    <property type="entry name" value="Homeodomain-like_sf"/>
</dbReference>
<dbReference type="InterPro" id="IPR018062">
    <property type="entry name" value="HTH_AraC-typ_CS"/>
</dbReference>
<evidence type="ECO:0000256" key="7">
    <source>
        <dbReference type="ARBA" id="ARBA00023163"/>
    </source>
</evidence>
<dbReference type="RefSeq" id="WP_377524654.1">
    <property type="nucleotide sequence ID" value="NZ_JBHSMJ010000017.1"/>
</dbReference>
<proteinExistence type="predicted"/>
<keyword evidence="7" id="KW-0804">Transcription</keyword>
<evidence type="ECO:0000256" key="8">
    <source>
        <dbReference type="PROSITE-ProRule" id="PRU00169"/>
    </source>
</evidence>
<dbReference type="InterPro" id="IPR001789">
    <property type="entry name" value="Sig_transdc_resp-reg_receiver"/>
</dbReference>
<dbReference type="InterPro" id="IPR018060">
    <property type="entry name" value="HTH_AraC"/>
</dbReference>
<evidence type="ECO:0000259" key="9">
    <source>
        <dbReference type="PROSITE" id="PS01124"/>
    </source>
</evidence>
<keyword evidence="5" id="KW-0805">Transcription regulation</keyword>
<keyword evidence="3 8" id="KW-0597">Phosphoprotein</keyword>
<dbReference type="SUPFAM" id="SSF46689">
    <property type="entry name" value="Homeodomain-like"/>
    <property type="match status" value="2"/>
</dbReference>
<dbReference type="Gene3D" id="1.10.10.60">
    <property type="entry name" value="Homeodomain-like"/>
    <property type="match status" value="2"/>
</dbReference>
<feature type="domain" description="GGDEF" evidence="11">
    <location>
        <begin position="184"/>
        <end position="310"/>
    </location>
</feature>
<dbReference type="PANTHER" id="PTHR42713">
    <property type="entry name" value="HISTIDINE KINASE-RELATED"/>
    <property type="match status" value="1"/>
</dbReference>
<feature type="domain" description="Response regulatory" evidence="10">
    <location>
        <begin position="3"/>
        <end position="121"/>
    </location>
</feature>
<evidence type="ECO:0000256" key="6">
    <source>
        <dbReference type="ARBA" id="ARBA00023125"/>
    </source>
</evidence>
<keyword evidence="2" id="KW-0963">Cytoplasm</keyword>
<dbReference type="PANTHER" id="PTHR42713:SF3">
    <property type="entry name" value="TRANSCRIPTIONAL REGULATORY PROTEIN HPTR"/>
    <property type="match status" value="1"/>
</dbReference>
<dbReference type="PROSITE" id="PS50110">
    <property type="entry name" value="RESPONSE_REGULATORY"/>
    <property type="match status" value="1"/>
</dbReference>
<evidence type="ECO:0000256" key="5">
    <source>
        <dbReference type="ARBA" id="ARBA00023015"/>
    </source>
</evidence>
<dbReference type="PRINTS" id="PR00032">
    <property type="entry name" value="HTHARAC"/>
</dbReference>
<feature type="domain" description="HTH araC/xylS-type" evidence="9">
    <location>
        <begin position="433"/>
        <end position="531"/>
    </location>
</feature>
<dbReference type="CDD" id="cd17536">
    <property type="entry name" value="REC_YesN-like"/>
    <property type="match status" value="1"/>
</dbReference>
<dbReference type="PROSITE" id="PS50887">
    <property type="entry name" value="GGDEF"/>
    <property type="match status" value="1"/>
</dbReference>
<comment type="subcellular location">
    <subcellularLocation>
        <location evidence="1">Cytoplasm</location>
    </subcellularLocation>
</comment>
<keyword evidence="4" id="KW-0902">Two-component regulatory system</keyword>
<protein>
    <submittedName>
        <fullName evidence="12">Response regulator</fullName>
    </submittedName>
</protein>
<evidence type="ECO:0000259" key="11">
    <source>
        <dbReference type="PROSITE" id="PS50887"/>
    </source>
</evidence>